<name>A0AAD7WUN1_9TELE</name>
<dbReference type="EMBL" id="JAINUG010000029">
    <property type="protein sequence ID" value="KAJ8409663.1"/>
    <property type="molecule type" value="Genomic_DNA"/>
</dbReference>
<comment type="caution">
    <text evidence="2">The sequence shown here is derived from an EMBL/GenBank/DDBJ whole genome shotgun (WGS) entry which is preliminary data.</text>
</comment>
<keyword evidence="3" id="KW-1185">Reference proteome</keyword>
<gene>
    <name evidence="2" type="ORF">AAFF_G00217220</name>
</gene>
<dbReference type="Proteomes" id="UP001221898">
    <property type="component" value="Unassembled WGS sequence"/>
</dbReference>
<dbReference type="AlphaFoldDB" id="A0AAD7WUN1"/>
<accession>A0AAD7WUN1</accession>
<evidence type="ECO:0000313" key="2">
    <source>
        <dbReference type="EMBL" id="KAJ8409663.1"/>
    </source>
</evidence>
<reference evidence="2" key="1">
    <citation type="journal article" date="2023" name="Science">
        <title>Genome structures resolve the early diversification of teleost fishes.</title>
        <authorList>
            <person name="Parey E."/>
            <person name="Louis A."/>
            <person name="Montfort J."/>
            <person name="Bouchez O."/>
            <person name="Roques C."/>
            <person name="Iampietro C."/>
            <person name="Lluch J."/>
            <person name="Castinel A."/>
            <person name="Donnadieu C."/>
            <person name="Desvignes T."/>
            <person name="Floi Bucao C."/>
            <person name="Jouanno E."/>
            <person name="Wen M."/>
            <person name="Mejri S."/>
            <person name="Dirks R."/>
            <person name="Jansen H."/>
            <person name="Henkel C."/>
            <person name="Chen W.J."/>
            <person name="Zahm M."/>
            <person name="Cabau C."/>
            <person name="Klopp C."/>
            <person name="Thompson A.W."/>
            <person name="Robinson-Rechavi M."/>
            <person name="Braasch I."/>
            <person name="Lecointre G."/>
            <person name="Bobe J."/>
            <person name="Postlethwait J.H."/>
            <person name="Berthelot C."/>
            <person name="Roest Crollius H."/>
            <person name="Guiguen Y."/>
        </authorList>
    </citation>
    <scope>NUCLEOTIDE SEQUENCE</scope>
    <source>
        <strain evidence="2">NC1722</strain>
    </source>
</reference>
<sequence length="100" mass="11072">MGNRGTPETKREKDSGCASSDDNGEDSGRGKKPVSPRPICGFLRSEAPLPEPKLLIATARAYFRRITKGHTVFVYFTFDPIPLCQRFNCPPILPPTLHIS</sequence>
<evidence type="ECO:0000313" key="3">
    <source>
        <dbReference type="Proteomes" id="UP001221898"/>
    </source>
</evidence>
<evidence type="ECO:0000256" key="1">
    <source>
        <dbReference type="SAM" id="MobiDB-lite"/>
    </source>
</evidence>
<proteinExistence type="predicted"/>
<feature type="region of interest" description="Disordered" evidence="1">
    <location>
        <begin position="1"/>
        <end position="38"/>
    </location>
</feature>
<protein>
    <submittedName>
        <fullName evidence="2">Uncharacterized protein</fullName>
    </submittedName>
</protein>
<organism evidence="2 3">
    <name type="scientific">Aldrovandia affinis</name>
    <dbReference type="NCBI Taxonomy" id="143900"/>
    <lineage>
        <taxon>Eukaryota</taxon>
        <taxon>Metazoa</taxon>
        <taxon>Chordata</taxon>
        <taxon>Craniata</taxon>
        <taxon>Vertebrata</taxon>
        <taxon>Euteleostomi</taxon>
        <taxon>Actinopterygii</taxon>
        <taxon>Neopterygii</taxon>
        <taxon>Teleostei</taxon>
        <taxon>Notacanthiformes</taxon>
        <taxon>Halosauridae</taxon>
        <taxon>Aldrovandia</taxon>
    </lineage>
</organism>